<dbReference type="Proteomes" id="UP000004478">
    <property type="component" value="Unassembled WGS sequence"/>
</dbReference>
<feature type="chain" id="PRO_5003847962" description="SH3b domain-containing protein" evidence="2">
    <location>
        <begin position="28"/>
        <end position="242"/>
    </location>
</feature>
<evidence type="ECO:0000256" key="2">
    <source>
        <dbReference type="SAM" id="SignalP"/>
    </source>
</evidence>
<evidence type="ECO:0000256" key="1">
    <source>
        <dbReference type="SAM" id="Phobius"/>
    </source>
</evidence>
<organism evidence="3 4">
    <name type="scientific">Cecembia lonarensis (strain CCUG 58316 / KCTC 22772 / LW9)</name>
    <dbReference type="NCBI Taxonomy" id="1225176"/>
    <lineage>
        <taxon>Bacteria</taxon>
        <taxon>Pseudomonadati</taxon>
        <taxon>Bacteroidota</taxon>
        <taxon>Cytophagia</taxon>
        <taxon>Cytophagales</taxon>
        <taxon>Cyclobacteriaceae</taxon>
        <taxon>Cecembia</taxon>
    </lineage>
</organism>
<name>K1LT56_CECL9</name>
<dbReference type="OrthoDB" id="977366at2"/>
<dbReference type="SUPFAM" id="SSF48452">
    <property type="entry name" value="TPR-like"/>
    <property type="match status" value="1"/>
</dbReference>
<keyword evidence="1" id="KW-0812">Transmembrane</keyword>
<evidence type="ECO:0008006" key="5">
    <source>
        <dbReference type="Google" id="ProtNLM"/>
    </source>
</evidence>
<reference evidence="3 4" key="1">
    <citation type="journal article" date="2012" name="J. Bacteriol.">
        <title>Draft Genome Sequence of Cecembia lonarensis Strain LW9T, Isolated from Lonar Lake, a Haloalkaline Lake in India.</title>
        <authorList>
            <person name="Shivaji S."/>
            <person name="Ara S."/>
            <person name="Singh A."/>
            <person name="Pinnaka A.K."/>
        </authorList>
    </citation>
    <scope>NUCLEOTIDE SEQUENCE [LARGE SCALE GENOMIC DNA]</scope>
    <source>
        <strain evidence="3 4">LW9</strain>
    </source>
</reference>
<keyword evidence="2" id="KW-0732">Signal</keyword>
<dbReference type="Gene3D" id="1.25.40.10">
    <property type="entry name" value="Tetratricopeptide repeat domain"/>
    <property type="match status" value="1"/>
</dbReference>
<accession>K1LT56</accession>
<dbReference type="PATRIC" id="fig|1225176.3.peg.4383"/>
<proteinExistence type="predicted"/>
<dbReference type="InterPro" id="IPR011990">
    <property type="entry name" value="TPR-like_helical_dom_sf"/>
</dbReference>
<dbReference type="AlphaFoldDB" id="K1LT56"/>
<keyword evidence="1" id="KW-1133">Transmembrane helix</keyword>
<comment type="caution">
    <text evidence="3">The sequence shown here is derived from an EMBL/GenBank/DDBJ whole genome shotgun (WGS) entry which is preliminary data.</text>
</comment>
<evidence type="ECO:0000313" key="3">
    <source>
        <dbReference type="EMBL" id="EKB47299.1"/>
    </source>
</evidence>
<gene>
    <name evidence="3" type="ORF">B879_04104</name>
</gene>
<dbReference type="EMBL" id="AMGM01000156">
    <property type="protein sequence ID" value="EKB47299.1"/>
    <property type="molecule type" value="Genomic_DNA"/>
</dbReference>
<dbReference type="RefSeq" id="WP_009187122.1">
    <property type="nucleotide sequence ID" value="NZ_AMGM01000156.1"/>
</dbReference>
<sequence>MQNLNRIFLTKLLIFFIALMQSFNCQADTSRLNLADSLFGQQSYQEAYVIYQDLLENEGAFSPAMLLKMAFVAEGKGDFSMASYYLAKYYDQNPNPRVITKIKTLTEQGNLKGYEVSDWERLIKFLTDFQSEITGLFSFLLVVSLILLFIYRKKADHTKYYLPTLLFLILAFISNNFLSEPNTAIVTGTPTLIMDQPTAGGKLLDVVDPGHRVVVKSSKDIWYEVKWGERKAYVKKEHVTRL</sequence>
<keyword evidence="1" id="KW-0472">Membrane</keyword>
<evidence type="ECO:0000313" key="4">
    <source>
        <dbReference type="Proteomes" id="UP000004478"/>
    </source>
</evidence>
<keyword evidence="4" id="KW-1185">Reference proteome</keyword>
<feature type="transmembrane region" description="Helical" evidence="1">
    <location>
        <begin position="133"/>
        <end position="151"/>
    </location>
</feature>
<protein>
    <recommendedName>
        <fullName evidence="5">SH3b domain-containing protein</fullName>
    </recommendedName>
</protein>
<feature type="signal peptide" evidence="2">
    <location>
        <begin position="1"/>
        <end position="27"/>
    </location>
</feature>